<name>A0AAV7VEP2_PLEWA</name>
<dbReference type="EMBL" id="JANPWB010000003">
    <property type="protein sequence ID" value="KAJ1199094.1"/>
    <property type="molecule type" value="Genomic_DNA"/>
</dbReference>
<accession>A0AAV7VEP2</accession>
<protein>
    <submittedName>
        <fullName evidence="1">Uncharacterized protein</fullName>
    </submittedName>
</protein>
<evidence type="ECO:0000313" key="2">
    <source>
        <dbReference type="Proteomes" id="UP001066276"/>
    </source>
</evidence>
<comment type="caution">
    <text evidence="1">The sequence shown here is derived from an EMBL/GenBank/DDBJ whole genome shotgun (WGS) entry which is preliminary data.</text>
</comment>
<dbReference type="Proteomes" id="UP001066276">
    <property type="component" value="Chromosome 2_1"/>
</dbReference>
<gene>
    <name evidence="1" type="ORF">NDU88_002932</name>
</gene>
<proteinExistence type="predicted"/>
<organism evidence="1 2">
    <name type="scientific">Pleurodeles waltl</name>
    <name type="common">Iberian ribbed newt</name>
    <dbReference type="NCBI Taxonomy" id="8319"/>
    <lineage>
        <taxon>Eukaryota</taxon>
        <taxon>Metazoa</taxon>
        <taxon>Chordata</taxon>
        <taxon>Craniata</taxon>
        <taxon>Vertebrata</taxon>
        <taxon>Euteleostomi</taxon>
        <taxon>Amphibia</taxon>
        <taxon>Batrachia</taxon>
        <taxon>Caudata</taxon>
        <taxon>Salamandroidea</taxon>
        <taxon>Salamandridae</taxon>
        <taxon>Pleurodelinae</taxon>
        <taxon>Pleurodeles</taxon>
    </lineage>
</organism>
<keyword evidence="2" id="KW-1185">Reference proteome</keyword>
<reference evidence="1" key="1">
    <citation type="journal article" date="2022" name="bioRxiv">
        <title>Sequencing and chromosome-scale assembly of the giantPleurodeles waltlgenome.</title>
        <authorList>
            <person name="Brown T."/>
            <person name="Elewa A."/>
            <person name="Iarovenko S."/>
            <person name="Subramanian E."/>
            <person name="Araus A.J."/>
            <person name="Petzold A."/>
            <person name="Susuki M."/>
            <person name="Suzuki K.-i.T."/>
            <person name="Hayashi T."/>
            <person name="Toyoda A."/>
            <person name="Oliveira C."/>
            <person name="Osipova E."/>
            <person name="Leigh N.D."/>
            <person name="Simon A."/>
            <person name="Yun M.H."/>
        </authorList>
    </citation>
    <scope>NUCLEOTIDE SEQUENCE</scope>
    <source>
        <strain evidence="1">20211129_DDA</strain>
        <tissue evidence="1">Liver</tissue>
    </source>
</reference>
<dbReference type="AlphaFoldDB" id="A0AAV7VEP2"/>
<sequence>MANYRHSNFTATDRHCRRGTLISGSEEGFMARGQRVSWKGTRPTVDQSPAGLREVYALTPPSTMANPAQGATMDCILQEISAVGCKLEGMDNAMASLTAETKSMCLDIAGFQSRLMGLE</sequence>
<evidence type="ECO:0000313" key="1">
    <source>
        <dbReference type="EMBL" id="KAJ1199094.1"/>
    </source>
</evidence>